<dbReference type="RefSeq" id="WP_037327447.1">
    <property type="nucleotide sequence ID" value="NZ_JRMW01000032.1"/>
</dbReference>
<dbReference type="NCBIfam" id="TIGR00539">
    <property type="entry name" value="hemN_rel"/>
    <property type="match status" value="1"/>
</dbReference>
<dbReference type="InterPro" id="IPR006638">
    <property type="entry name" value="Elp3/MiaA/NifB-like_rSAM"/>
</dbReference>
<dbReference type="InterPro" id="IPR058240">
    <property type="entry name" value="rSAM_sf"/>
</dbReference>
<dbReference type="EMBL" id="JRMW01000032">
    <property type="protein sequence ID" value="KGF04288.1"/>
    <property type="molecule type" value="Genomic_DNA"/>
</dbReference>
<evidence type="ECO:0000256" key="6">
    <source>
        <dbReference type="ARBA" id="ARBA00023004"/>
    </source>
</evidence>
<dbReference type="SFLD" id="SFLDG01065">
    <property type="entry name" value="anaerobic_coproporphyrinogen-I"/>
    <property type="match status" value="1"/>
</dbReference>
<sequence length="373" mass="43716">MNRVGAYIHIPFCEKKCYYCDFAAFPNLEKWIEPYVENLIKEIRLYRERMDVIIDSIYIGGGTPSYINPRLIEKIIGEVYKFKHDIKEFTIEANPKSFDMEKLKIYRDLGINRISLGVQSFDDEVLKNIGRNHTSQIAIRDIEMIREAGFTNLSFDLMLNLPGQDFSSVKRDLDMVKKLKPNHISWYSLILDKGSKFYALDKQGKLSLMDDDLEVDIFSYLIDELEKVGLHRYEVSNFAKKGFESFHNKKYWNQEGYLGLGIAAAGYLSNLRYNNTPNLAIYDKMLKANKLPIINKDFIDKNENEKEYIIFKLRESEGIDLSEFKNRYGVDFLKKYARQISKFRDDGFFEIDSAIRFTKKGMSLSNEFFVEII</sequence>
<dbReference type="GO" id="GO:0005737">
    <property type="term" value="C:cytoplasm"/>
    <property type="evidence" value="ECO:0007669"/>
    <property type="project" value="UniProtKB-SubCell"/>
</dbReference>
<comment type="caution">
    <text evidence="11">The sequence shown here is derived from an EMBL/GenBank/DDBJ whole genome shotgun (WGS) entry which is preliminary data.</text>
</comment>
<evidence type="ECO:0000256" key="2">
    <source>
        <dbReference type="ARBA" id="ARBA00017228"/>
    </source>
</evidence>
<dbReference type="GO" id="GO:0004109">
    <property type="term" value="F:coproporphyrinogen oxidase activity"/>
    <property type="evidence" value="ECO:0007669"/>
    <property type="project" value="InterPro"/>
</dbReference>
<dbReference type="eggNOG" id="COG0635">
    <property type="taxonomic scope" value="Bacteria"/>
</dbReference>
<reference evidence="11 12" key="1">
    <citation type="submission" date="2014-07" db="EMBL/GenBank/DDBJ databases">
        <authorList>
            <person name="McCorrison J."/>
            <person name="Sanka R."/>
            <person name="Torralba M."/>
            <person name="Gillis M."/>
            <person name="Haft D.H."/>
            <person name="Methe B."/>
            <person name="Sutton G."/>
            <person name="Nelson K.E."/>
        </authorList>
    </citation>
    <scope>NUCLEOTIDE SEQUENCE [LARGE SCALE GENOMIC DNA]</scope>
    <source>
        <strain evidence="11 12">S7-1-13</strain>
    </source>
</reference>
<proteinExistence type="inferred from homology"/>
<accession>A0A095X3A8</accession>
<evidence type="ECO:0000256" key="3">
    <source>
        <dbReference type="ARBA" id="ARBA00022617"/>
    </source>
</evidence>
<dbReference type="InterPro" id="IPR007197">
    <property type="entry name" value="rSAM"/>
</dbReference>
<dbReference type="SFLD" id="SFLDF00562">
    <property type="entry name" value="HemN-like__clustered_with_heat"/>
    <property type="match status" value="1"/>
</dbReference>
<keyword evidence="9" id="KW-0004">4Fe-4S</keyword>
<protein>
    <recommendedName>
        <fullName evidence="2 9">Heme chaperone HemW</fullName>
    </recommendedName>
</protein>
<evidence type="ECO:0000256" key="9">
    <source>
        <dbReference type="RuleBase" id="RU364116"/>
    </source>
</evidence>
<evidence type="ECO:0000256" key="7">
    <source>
        <dbReference type="ARBA" id="ARBA00023014"/>
    </source>
</evidence>
<dbReference type="SMART" id="SM00729">
    <property type="entry name" value="Elp3"/>
    <property type="match status" value="1"/>
</dbReference>
<dbReference type="OrthoDB" id="9808022at2"/>
<evidence type="ECO:0000256" key="5">
    <source>
        <dbReference type="ARBA" id="ARBA00022723"/>
    </source>
</evidence>
<dbReference type="Pfam" id="PF04055">
    <property type="entry name" value="Radical_SAM"/>
    <property type="match status" value="1"/>
</dbReference>
<dbReference type="Pfam" id="PF06969">
    <property type="entry name" value="HemN_C"/>
    <property type="match status" value="1"/>
</dbReference>
<keyword evidence="3 9" id="KW-0349">Heme</keyword>
<keyword evidence="8 9" id="KW-0143">Chaperone</keyword>
<dbReference type="PANTHER" id="PTHR13932:SF5">
    <property type="entry name" value="RADICAL S-ADENOSYL METHIONINE DOMAIN-CONTAINING PROTEIN 1, MITOCHONDRIAL"/>
    <property type="match status" value="1"/>
</dbReference>
<evidence type="ECO:0000313" key="11">
    <source>
        <dbReference type="EMBL" id="KGF04288.1"/>
    </source>
</evidence>
<evidence type="ECO:0000259" key="10">
    <source>
        <dbReference type="PROSITE" id="PS51918"/>
    </source>
</evidence>
<dbReference type="InterPro" id="IPR034505">
    <property type="entry name" value="Coproporphyrinogen-III_oxidase"/>
</dbReference>
<dbReference type="PANTHER" id="PTHR13932">
    <property type="entry name" value="COPROPORPHYRINIGEN III OXIDASE"/>
    <property type="match status" value="1"/>
</dbReference>
<dbReference type="GO" id="GO:0006779">
    <property type="term" value="P:porphyrin-containing compound biosynthetic process"/>
    <property type="evidence" value="ECO:0007669"/>
    <property type="project" value="InterPro"/>
</dbReference>
<evidence type="ECO:0000313" key="12">
    <source>
        <dbReference type="Proteomes" id="UP000029579"/>
    </source>
</evidence>
<name>A0A095X3A8_9FIRM</name>
<dbReference type="SFLD" id="SFLDG01082">
    <property type="entry name" value="B12-binding_domain_containing"/>
    <property type="match status" value="1"/>
</dbReference>
<dbReference type="SFLD" id="SFLDS00029">
    <property type="entry name" value="Radical_SAM"/>
    <property type="match status" value="1"/>
</dbReference>
<dbReference type="SUPFAM" id="SSF102114">
    <property type="entry name" value="Radical SAM enzymes"/>
    <property type="match status" value="1"/>
</dbReference>
<dbReference type="InterPro" id="IPR010723">
    <property type="entry name" value="HemN_C"/>
</dbReference>
<dbReference type="GO" id="GO:0046872">
    <property type="term" value="F:metal ion binding"/>
    <property type="evidence" value="ECO:0007669"/>
    <property type="project" value="UniProtKB-UniRule"/>
</dbReference>
<keyword evidence="5 9" id="KW-0479">Metal-binding</keyword>
<keyword evidence="4 9" id="KW-0949">S-adenosyl-L-methionine</keyword>
<comment type="similarity">
    <text evidence="1">Belongs to the anaerobic coproporphyrinogen-III oxidase family. HemW subfamily.</text>
</comment>
<evidence type="ECO:0000256" key="8">
    <source>
        <dbReference type="ARBA" id="ARBA00023186"/>
    </source>
</evidence>
<keyword evidence="6 9" id="KW-0408">Iron</keyword>
<keyword evidence="7 9" id="KW-0411">Iron-sulfur</keyword>
<dbReference type="SFLD" id="SFLDF00288">
    <property type="entry name" value="HemN-like__clustered_with_nucl"/>
    <property type="match status" value="1"/>
</dbReference>
<dbReference type="AlphaFoldDB" id="A0A095X3A8"/>
<organism evidence="11 12">
    <name type="scientific">Anaerococcus lactolyticus S7-1-13</name>
    <dbReference type="NCBI Taxonomy" id="1284686"/>
    <lineage>
        <taxon>Bacteria</taxon>
        <taxon>Bacillati</taxon>
        <taxon>Bacillota</taxon>
        <taxon>Tissierellia</taxon>
        <taxon>Tissierellales</taxon>
        <taxon>Peptoniphilaceae</taxon>
        <taxon>Anaerococcus</taxon>
    </lineage>
</organism>
<dbReference type="PROSITE" id="PS51918">
    <property type="entry name" value="RADICAL_SAM"/>
    <property type="match status" value="1"/>
</dbReference>
<gene>
    <name evidence="11" type="ORF">HMPREF1630_04555</name>
</gene>
<dbReference type="Gene3D" id="3.20.20.70">
    <property type="entry name" value="Aldolase class I"/>
    <property type="match status" value="1"/>
</dbReference>
<evidence type="ECO:0000256" key="4">
    <source>
        <dbReference type="ARBA" id="ARBA00022691"/>
    </source>
</evidence>
<dbReference type="GO" id="GO:0051539">
    <property type="term" value="F:4 iron, 4 sulfur cluster binding"/>
    <property type="evidence" value="ECO:0007669"/>
    <property type="project" value="UniProtKB-UniRule"/>
</dbReference>
<dbReference type="InterPro" id="IPR004559">
    <property type="entry name" value="HemW-like"/>
</dbReference>
<evidence type="ECO:0000256" key="1">
    <source>
        <dbReference type="ARBA" id="ARBA00006100"/>
    </source>
</evidence>
<comment type="function">
    <text evidence="9">Probably acts as a heme chaperone, transferring heme to an unknown acceptor. Binds one molecule of heme per monomer, possibly covalently. Binds 1 [4Fe-4S] cluster. The cluster is coordinated with 3 cysteines and an exchangeable S-adenosyl-L-methionine.</text>
</comment>
<feature type="domain" description="Radical SAM core" evidence="10">
    <location>
        <begin position="1"/>
        <end position="231"/>
    </location>
</feature>
<comment type="subcellular location">
    <subcellularLocation>
        <location evidence="9">Cytoplasm</location>
    </subcellularLocation>
</comment>
<dbReference type="InterPro" id="IPR013785">
    <property type="entry name" value="Aldolase_TIM"/>
</dbReference>
<dbReference type="CDD" id="cd01335">
    <property type="entry name" value="Radical_SAM"/>
    <property type="match status" value="1"/>
</dbReference>
<dbReference type="Proteomes" id="UP000029579">
    <property type="component" value="Unassembled WGS sequence"/>
</dbReference>
<keyword evidence="9" id="KW-0963">Cytoplasm</keyword>